<evidence type="ECO:0000313" key="4">
    <source>
        <dbReference type="EMBL" id="PKS10081.1"/>
    </source>
</evidence>
<keyword evidence="3" id="KW-1133">Transmembrane helix</keyword>
<keyword evidence="3" id="KW-0812">Transmembrane</keyword>
<dbReference type="GO" id="GO:0042626">
    <property type="term" value="F:ATPase-coupled transmembrane transporter activity"/>
    <property type="evidence" value="ECO:0007669"/>
    <property type="project" value="TreeGrafter"/>
</dbReference>
<dbReference type="EMBL" id="NLAX01000009">
    <property type="protein sequence ID" value="PKS10081.1"/>
    <property type="molecule type" value="Genomic_DNA"/>
</dbReference>
<evidence type="ECO:0000256" key="1">
    <source>
        <dbReference type="ARBA" id="ARBA00022741"/>
    </source>
</evidence>
<dbReference type="PANTHER" id="PTHR24223">
    <property type="entry name" value="ATP-BINDING CASSETTE SUB-FAMILY C"/>
    <property type="match status" value="1"/>
</dbReference>
<protein>
    <recommendedName>
        <fullName evidence="6">ABC transporter domain-containing protein</fullName>
    </recommendedName>
</protein>
<organism evidence="4 5">
    <name type="scientific">Lomentospora prolificans</name>
    <dbReference type="NCBI Taxonomy" id="41688"/>
    <lineage>
        <taxon>Eukaryota</taxon>
        <taxon>Fungi</taxon>
        <taxon>Dikarya</taxon>
        <taxon>Ascomycota</taxon>
        <taxon>Pezizomycotina</taxon>
        <taxon>Sordariomycetes</taxon>
        <taxon>Hypocreomycetidae</taxon>
        <taxon>Microascales</taxon>
        <taxon>Microascaceae</taxon>
        <taxon>Lomentospora</taxon>
    </lineage>
</organism>
<evidence type="ECO:0000256" key="3">
    <source>
        <dbReference type="SAM" id="Phobius"/>
    </source>
</evidence>
<sequence>MTLSGGRKQRISLARALYHHANFYVLDDRGLDADTELEVFIQTLGPSGLLNTRCMSSVVLATHNIRFLPMAQHIIVLSVDDTIAYEGDYAGLAAAGLYQQSGLSLGLTEAKKPLEQNLEQEKRPEPILPHTLVDVLTSGTSFSSERERMTGDFTVYRYYLKSLGKVCFVAFALFGIGWGFF</sequence>
<accession>A0A2N3NCD8</accession>
<comment type="caution">
    <text evidence="4">The sequence shown here is derived from an EMBL/GenBank/DDBJ whole genome shotgun (WGS) entry which is preliminary data.</text>
</comment>
<evidence type="ECO:0000256" key="2">
    <source>
        <dbReference type="ARBA" id="ARBA00022840"/>
    </source>
</evidence>
<dbReference type="InterPro" id="IPR027417">
    <property type="entry name" value="P-loop_NTPase"/>
</dbReference>
<proteinExistence type="predicted"/>
<dbReference type="AlphaFoldDB" id="A0A2N3NCD8"/>
<keyword evidence="2" id="KW-0067">ATP-binding</keyword>
<evidence type="ECO:0008006" key="6">
    <source>
        <dbReference type="Google" id="ProtNLM"/>
    </source>
</evidence>
<dbReference type="InterPro" id="IPR050173">
    <property type="entry name" value="ABC_transporter_C-like"/>
</dbReference>
<name>A0A2N3NCD8_9PEZI</name>
<keyword evidence="1" id="KW-0547">Nucleotide-binding</keyword>
<dbReference type="VEuPathDB" id="FungiDB:jhhlp_003378"/>
<dbReference type="GO" id="GO:0005524">
    <property type="term" value="F:ATP binding"/>
    <property type="evidence" value="ECO:0007669"/>
    <property type="project" value="UniProtKB-KW"/>
</dbReference>
<dbReference type="Gene3D" id="3.40.50.300">
    <property type="entry name" value="P-loop containing nucleotide triphosphate hydrolases"/>
    <property type="match status" value="1"/>
</dbReference>
<dbReference type="STRING" id="41688.A0A2N3NCD8"/>
<dbReference type="Proteomes" id="UP000233524">
    <property type="component" value="Unassembled WGS sequence"/>
</dbReference>
<keyword evidence="5" id="KW-1185">Reference proteome</keyword>
<feature type="transmembrane region" description="Helical" evidence="3">
    <location>
        <begin position="158"/>
        <end position="180"/>
    </location>
</feature>
<reference evidence="4 5" key="1">
    <citation type="journal article" date="2017" name="G3 (Bethesda)">
        <title>First Draft Genome Sequence of the Pathogenic Fungus Lomentospora prolificans (Formerly Scedosporium prolificans).</title>
        <authorList>
            <person name="Luo R."/>
            <person name="Zimin A."/>
            <person name="Workman R."/>
            <person name="Fan Y."/>
            <person name="Pertea G."/>
            <person name="Grossman N."/>
            <person name="Wear M.P."/>
            <person name="Jia B."/>
            <person name="Miller H."/>
            <person name="Casadevall A."/>
            <person name="Timp W."/>
            <person name="Zhang S.X."/>
            <person name="Salzberg S.L."/>
        </authorList>
    </citation>
    <scope>NUCLEOTIDE SEQUENCE [LARGE SCALE GENOMIC DNA]</scope>
    <source>
        <strain evidence="4 5">JHH-5317</strain>
    </source>
</reference>
<keyword evidence="3" id="KW-0472">Membrane</keyword>
<dbReference type="InParanoid" id="A0A2N3NCD8"/>
<dbReference type="OrthoDB" id="6500128at2759"/>
<dbReference type="SUPFAM" id="SSF52540">
    <property type="entry name" value="P-loop containing nucleoside triphosphate hydrolases"/>
    <property type="match status" value="1"/>
</dbReference>
<dbReference type="PANTHER" id="PTHR24223:SF399">
    <property type="entry name" value="ABC TRANSPORTER ATNG"/>
    <property type="match status" value="1"/>
</dbReference>
<evidence type="ECO:0000313" key="5">
    <source>
        <dbReference type="Proteomes" id="UP000233524"/>
    </source>
</evidence>
<dbReference type="GO" id="GO:0016020">
    <property type="term" value="C:membrane"/>
    <property type="evidence" value="ECO:0007669"/>
    <property type="project" value="TreeGrafter"/>
</dbReference>
<gene>
    <name evidence="4" type="ORF">jhhlp_003378</name>
</gene>